<dbReference type="InterPro" id="IPR006158">
    <property type="entry name" value="Cobalamin-bd"/>
</dbReference>
<sequence>MTDSPKIGWCPTNEAADWGAATICPWPCDPVPEVTARLEQIVFSTRPASAQQWHRVQADTAKEVQSLVARAVTASVIPRLALRHSGLQTEPITCGPEEVTALTSLVLTSDLSTTTAFVHSLRARGMTLDDLYLHLLTPVARRLGELWASDLCSFVEVTSALGQLTQLVQVLRPAYIPRPGPRDPRRRAALVAIPGEQHTFGLAIVTEFFVQAGWEVWSEPVASSVQLVDVLRTEWFAVLGLSVASDTRLPEMPGLIHNLRAASRNPAIAVIVGGWAFRGDPGLGIAVGANASAPDGRQAALQAEALLSLQAARAPS</sequence>
<protein>
    <recommendedName>
        <fullName evidence="1">B12-binding domain-containing protein</fullName>
    </recommendedName>
</protein>
<reference evidence="2 3" key="1">
    <citation type="journal article" date="2020" name="Microorganisms">
        <title>Osmotic Adaptation and Compatible Solute Biosynthesis of Phototrophic Bacteria as Revealed from Genome Analyses.</title>
        <authorList>
            <person name="Imhoff J.F."/>
            <person name="Rahn T."/>
            <person name="Kunzel S."/>
            <person name="Keller A."/>
            <person name="Neulinger S.C."/>
        </authorList>
    </citation>
    <scope>NUCLEOTIDE SEQUENCE [LARGE SCALE GENOMIC DNA]</scope>
    <source>
        <strain evidence="2 3">DSM 15382</strain>
    </source>
</reference>
<evidence type="ECO:0000259" key="1">
    <source>
        <dbReference type="PROSITE" id="PS51332"/>
    </source>
</evidence>
<dbReference type="RefSeq" id="WP_133223158.1">
    <property type="nucleotide sequence ID" value="NZ_NRSG01000426.1"/>
</dbReference>
<evidence type="ECO:0000313" key="3">
    <source>
        <dbReference type="Proteomes" id="UP000697995"/>
    </source>
</evidence>
<organism evidence="2 3">
    <name type="scientific">Paracraurococcus ruber</name>
    <dbReference type="NCBI Taxonomy" id="77675"/>
    <lineage>
        <taxon>Bacteria</taxon>
        <taxon>Pseudomonadati</taxon>
        <taxon>Pseudomonadota</taxon>
        <taxon>Alphaproteobacteria</taxon>
        <taxon>Acetobacterales</taxon>
        <taxon>Roseomonadaceae</taxon>
        <taxon>Paracraurococcus</taxon>
    </lineage>
</organism>
<comment type="caution">
    <text evidence="2">The sequence shown here is derived from an EMBL/GenBank/DDBJ whole genome shotgun (WGS) entry which is preliminary data.</text>
</comment>
<proteinExistence type="predicted"/>
<dbReference type="SUPFAM" id="SSF52242">
    <property type="entry name" value="Cobalamin (vitamin B12)-binding domain"/>
    <property type="match status" value="1"/>
</dbReference>
<dbReference type="Pfam" id="PF02310">
    <property type="entry name" value="B12-binding"/>
    <property type="match status" value="1"/>
</dbReference>
<accession>A0ABS1D622</accession>
<name>A0ABS1D622_9PROT</name>
<dbReference type="EMBL" id="NRSG01000426">
    <property type="protein sequence ID" value="MBK1662011.1"/>
    <property type="molecule type" value="Genomic_DNA"/>
</dbReference>
<dbReference type="Gene3D" id="3.40.50.280">
    <property type="entry name" value="Cobalamin-binding domain"/>
    <property type="match status" value="1"/>
</dbReference>
<keyword evidence="3" id="KW-1185">Reference proteome</keyword>
<evidence type="ECO:0000313" key="2">
    <source>
        <dbReference type="EMBL" id="MBK1662011.1"/>
    </source>
</evidence>
<dbReference type="Proteomes" id="UP000697995">
    <property type="component" value="Unassembled WGS sequence"/>
</dbReference>
<dbReference type="PROSITE" id="PS51332">
    <property type="entry name" value="B12_BINDING"/>
    <property type="match status" value="1"/>
</dbReference>
<feature type="domain" description="B12-binding" evidence="1">
    <location>
        <begin position="185"/>
        <end position="316"/>
    </location>
</feature>
<gene>
    <name evidence="2" type="ORF">CKO45_27860</name>
</gene>
<dbReference type="InterPro" id="IPR036724">
    <property type="entry name" value="Cobalamin-bd_sf"/>
</dbReference>